<dbReference type="EMBL" id="JACHNF010000001">
    <property type="protein sequence ID" value="MBB5977951.1"/>
    <property type="molecule type" value="Genomic_DNA"/>
</dbReference>
<keyword evidence="3" id="KW-1185">Reference proteome</keyword>
<reference evidence="2 3" key="1">
    <citation type="submission" date="2020-08" db="EMBL/GenBank/DDBJ databases">
        <title>Sequencing the genomes of 1000 actinobacteria strains.</title>
        <authorList>
            <person name="Klenk H.-P."/>
        </authorList>
    </citation>
    <scope>NUCLEOTIDE SEQUENCE [LARGE SCALE GENOMIC DNA]</scope>
    <source>
        <strain evidence="2 3">DSM 17294</strain>
    </source>
</reference>
<keyword evidence="2" id="KW-0413">Isomerase</keyword>
<dbReference type="Proteomes" id="UP000558997">
    <property type="component" value="Unassembled WGS sequence"/>
</dbReference>
<organism evidence="2 3">
    <name type="scientific">Kribbella solani</name>
    <dbReference type="NCBI Taxonomy" id="236067"/>
    <lineage>
        <taxon>Bacteria</taxon>
        <taxon>Bacillati</taxon>
        <taxon>Actinomycetota</taxon>
        <taxon>Actinomycetes</taxon>
        <taxon>Propionibacteriales</taxon>
        <taxon>Kribbellaceae</taxon>
        <taxon>Kribbella</taxon>
    </lineage>
</organism>
<dbReference type="PANTHER" id="PTHR12110:SF41">
    <property type="entry name" value="INOSOSE DEHYDRATASE"/>
    <property type="match status" value="1"/>
</dbReference>
<dbReference type="SUPFAM" id="SSF51658">
    <property type="entry name" value="Xylose isomerase-like"/>
    <property type="match status" value="1"/>
</dbReference>
<dbReference type="GO" id="GO:0016853">
    <property type="term" value="F:isomerase activity"/>
    <property type="evidence" value="ECO:0007669"/>
    <property type="project" value="UniProtKB-KW"/>
</dbReference>
<dbReference type="InterPro" id="IPR050312">
    <property type="entry name" value="IolE/XylAMocC-like"/>
</dbReference>
<dbReference type="Pfam" id="PF01261">
    <property type="entry name" value="AP_endonuc_2"/>
    <property type="match status" value="1"/>
</dbReference>
<gene>
    <name evidence="2" type="ORF">HDA44_001292</name>
</gene>
<protein>
    <submittedName>
        <fullName evidence="2">Sugar phosphate isomerase/epimerase</fullName>
    </submittedName>
</protein>
<accession>A0A841DJ94</accession>
<evidence type="ECO:0000313" key="2">
    <source>
        <dbReference type="EMBL" id="MBB5977951.1"/>
    </source>
</evidence>
<dbReference type="InterPro" id="IPR036237">
    <property type="entry name" value="Xyl_isomerase-like_sf"/>
</dbReference>
<name>A0A841DJ94_9ACTN</name>
<evidence type="ECO:0000259" key="1">
    <source>
        <dbReference type="Pfam" id="PF01261"/>
    </source>
</evidence>
<comment type="caution">
    <text evidence="2">The sequence shown here is derived from an EMBL/GenBank/DDBJ whole genome shotgun (WGS) entry which is preliminary data.</text>
</comment>
<evidence type="ECO:0000313" key="3">
    <source>
        <dbReference type="Proteomes" id="UP000558997"/>
    </source>
</evidence>
<dbReference type="Gene3D" id="3.20.20.150">
    <property type="entry name" value="Divalent-metal-dependent TIM barrel enzymes"/>
    <property type="match status" value="1"/>
</dbReference>
<dbReference type="AlphaFoldDB" id="A0A841DJ94"/>
<proteinExistence type="predicted"/>
<dbReference type="RefSeq" id="WP_184832153.1">
    <property type="nucleotide sequence ID" value="NZ_BAAAVN010000015.1"/>
</dbReference>
<feature type="domain" description="Xylose isomerase-like TIM barrel" evidence="1">
    <location>
        <begin position="24"/>
        <end position="217"/>
    </location>
</feature>
<dbReference type="InterPro" id="IPR013022">
    <property type="entry name" value="Xyl_isomerase-like_TIM-brl"/>
</dbReference>
<dbReference type="PANTHER" id="PTHR12110">
    <property type="entry name" value="HYDROXYPYRUVATE ISOMERASE"/>
    <property type="match status" value="1"/>
</dbReference>
<sequence length="246" mass="26472">MNSPLALQLYTVRDAWEADPGETLARVAAIGYGAVEPYDILSDPTGLRDLLDRHGLAICSTHAPVLAERQDEIFAAAAVVGVDTIIAPGITAEHWTGPAAVRTIADRLNAAARAAAGHGLRIGYHNHFWELELIIDGRPALEALAEWTDPEVILELDVYWAAAAGVDVPDLLGRLGDKVRYLHVKDGPADKVGPWTAVGAGRVDIPPILDAAKAAEWWAVELDECATDLFDALAESHTYLTEYRGN</sequence>